<accession>A0A4R1EZQ7</accession>
<dbReference type="Gene3D" id="3.40.30.10">
    <property type="entry name" value="Glutaredoxin"/>
    <property type="match status" value="1"/>
</dbReference>
<evidence type="ECO:0000259" key="1">
    <source>
        <dbReference type="PROSITE" id="PS50404"/>
    </source>
</evidence>
<dbReference type="SUPFAM" id="SSF47616">
    <property type="entry name" value="GST C-terminal domain-like"/>
    <property type="match status" value="1"/>
</dbReference>
<dbReference type="PROSITE" id="PS50405">
    <property type="entry name" value="GST_CTER"/>
    <property type="match status" value="1"/>
</dbReference>
<evidence type="ECO:0000313" key="3">
    <source>
        <dbReference type="EMBL" id="TCJ87387.1"/>
    </source>
</evidence>
<dbReference type="CDD" id="cd03206">
    <property type="entry name" value="GST_C_7"/>
    <property type="match status" value="1"/>
</dbReference>
<dbReference type="InterPro" id="IPR036249">
    <property type="entry name" value="Thioredoxin-like_sf"/>
</dbReference>
<dbReference type="GO" id="GO:0016740">
    <property type="term" value="F:transferase activity"/>
    <property type="evidence" value="ECO:0007669"/>
    <property type="project" value="UniProtKB-KW"/>
</dbReference>
<keyword evidence="3" id="KW-0808">Transferase</keyword>
<dbReference type="InterPro" id="IPR036282">
    <property type="entry name" value="Glutathione-S-Trfase_C_sf"/>
</dbReference>
<evidence type="ECO:0000259" key="2">
    <source>
        <dbReference type="PROSITE" id="PS50405"/>
    </source>
</evidence>
<comment type="caution">
    <text evidence="3">The sequence shown here is derived from an EMBL/GenBank/DDBJ whole genome shotgun (WGS) entry which is preliminary data.</text>
</comment>
<dbReference type="OrthoDB" id="9797500at2"/>
<feature type="domain" description="GST N-terminal" evidence="1">
    <location>
        <begin position="10"/>
        <end position="90"/>
    </location>
</feature>
<dbReference type="PANTHER" id="PTHR44051">
    <property type="entry name" value="GLUTATHIONE S-TRANSFERASE-RELATED"/>
    <property type="match status" value="1"/>
</dbReference>
<name>A0A4R1EZQ7_9GAMM</name>
<dbReference type="SFLD" id="SFLDG00358">
    <property type="entry name" value="Main_(cytGST)"/>
    <property type="match status" value="1"/>
</dbReference>
<dbReference type="InterPro" id="IPR004046">
    <property type="entry name" value="GST_C"/>
</dbReference>
<dbReference type="AlphaFoldDB" id="A0A4R1EZQ7"/>
<dbReference type="RefSeq" id="WP_131905667.1">
    <property type="nucleotide sequence ID" value="NZ_BAAAFU010000004.1"/>
</dbReference>
<dbReference type="EMBL" id="SMFQ01000003">
    <property type="protein sequence ID" value="TCJ87387.1"/>
    <property type="molecule type" value="Genomic_DNA"/>
</dbReference>
<protein>
    <submittedName>
        <fullName evidence="3">Glutathione S-transferase</fullName>
    </submittedName>
</protein>
<feature type="domain" description="GST C-terminal" evidence="2">
    <location>
        <begin position="96"/>
        <end position="208"/>
    </location>
</feature>
<dbReference type="InterPro" id="IPR040079">
    <property type="entry name" value="Glutathione_S-Trfase"/>
</dbReference>
<gene>
    <name evidence="3" type="ORF">EV695_1897</name>
</gene>
<reference evidence="3 4" key="1">
    <citation type="submission" date="2019-03" db="EMBL/GenBank/DDBJ databases">
        <title>Genomic Encyclopedia of Type Strains, Phase IV (KMG-IV): sequencing the most valuable type-strain genomes for metagenomic binning, comparative biology and taxonomic classification.</title>
        <authorList>
            <person name="Goeker M."/>
        </authorList>
    </citation>
    <scope>NUCLEOTIDE SEQUENCE [LARGE SCALE GENOMIC DNA]</scope>
    <source>
        <strain evidence="3 4">DSM 24830</strain>
    </source>
</reference>
<dbReference type="Proteomes" id="UP000294887">
    <property type="component" value="Unassembled WGS sequence"/>
</dbReference>
<dbReference type="SFLD" id="SFLDG01151">
    <property type="entry name" value="Main.2:_Nu-like"/>
    <property type="match status" value="1"/>
</dbReference>
<dbReference type="Pfam" id="PF13417">
    <property type="entry name" value="GST_N_3"/>
    <property type="match status" value="1"/>
</dbReference>
<dbReference type="InterPro" id="IPR004045">
    <property type="entry name" value="Glutathione_S-Trfase_N"/>
</dbReference>
<dbReference type="InterPro" id="IPR010987">
    <property type="entry name" value="Glutathione-S-Trfase_C-like"/>
</dbReference>
<dbReference type="SUPFAM" id="SSF52833">
    <property type="entry name" value="Thioredoxin-like"/>
    <property type="match status" value="1"/>
</dbReference>
<sequence length="208" mass="23261">MNSHFPESNNPIKFYRFEASGHCHRVQLMTSLLDLPYEIIELNRDGSNRPDDYLETSPFGQVPVIDDNGVKLADSNAILVYLVKKYKDGHAWLPESAEQAARTQRWLSIAAGELASGPAAARFSNLYKVEIDFEAVEKKTHALLGMINNTLSQHDFLIGDEITIADIACYTYVAHAPEGDISLESYANIKAWLAKIEAMPRFVAMKKS</sequence>
<dbReference type="SFLD" id="SFLDS00019">
    <property type="entry name" value="Glutathione_Transferase_(cytos"/>
    <property type="match status" value="1"/>
</dbReference>
<proteinExistence type="predicted"/>
<dbReference type="PROSITE" id="PS50404">
    <property type="entry name" value="GST_NTER"/>
    <property type="match status" value="1"/>
</dbReference>
<keyword evidence="4" id="KW-1185">Reference proteome</keyword>
<evidence type="ECO:0000313" key="4">
    <source>
        <dbReference type="Proteomes" id="UP000294887"/>
    </source>
</evidence>
<dbReference type="PANTHER" id="PTHR44051:SF2">
    <property type="entry name" value="HYPOTHETICAL GLUTATHIONE S-TRANSFERASE LIKE PROTEIN"/>
    <property type="match status" value="1"/>
</dbReference>
<dbReference type="Pfam" id="PF00043">
    <property type="entry name" value="GST_C"/>
    <property type="match status" value="1"/>
</dbReference>
<dbReference type="Gene3D" id="1.20.1050.10">
    <property type="match status" value="1"/>
</dbReference>
<organism evidence="3 4">
    <name type="scientific">Cocleimonas flava</name>
    <dbReference type="NCBI Taxonomy" id="634765"/>
    <lineage>
        <taxon>Bacteria</taxon>
        <taxon>Pseudomonadati</taxon>
        <taxon>Pseudomonadota</taxon>
        <taxon>Gammaproteobacteria</taxon>
        <taxon>Thiotrichales</taxon>
        <taxon>Thiotrichaceae</taxon>
        <taxon>Cocleimonas</taxon>
    </lineage>
</organism>